<dbReference type="PANTHER" id="PTHR42796">
    <property type="entry name" value="FUMARYLACETOACETATE HYDROLASE DOMAIN-CONTAINING PROTEIN 2A-RELATED"/>
    <property type="match status" value="1"/>
</dbReference>
<dbReference type="OrthoDB" id="9779415at2"/>
<accession>A0A2S0NBY4</accession>
<keyword evidence="2" id="KW-0479">Metal-binding</keyword>
<dbReference type="GO" id="GO:0044281">
    <property type="term" value="P:small molecule metabolic process"/>
    <property type="evidence" value="ECO:0007669"/>
    <property type="project" value="UniProtKB-ARBA"/>
</dbReference>
<dbReference type="AlphaFoldDB" id="A0A2S0NBY4"/>
<dbReference type="GO" id="GO:0016787">
    <property type="term" value="F:hydrolase activity"/>
    <property type="evidence" value="ECO:0007669"/>
    <property type="project" value="UniProtKB-KW"/>
</dbReference>
<dbReference type="GO" id="GO:0046872">
    <property type="term" value="F:metal ion binding"/>
    <property type="evidence" value="ECO:0007669"/>
    <property type="project" value="UniProtKB-KW"/>
</dbReference>
<dbReference type="Pfam" id="PF01557">
    <property type="entry name" value="FAA_hydrolase"/>
    <property type="match status" value="1"/>
</dbReference>
<protein>
    <submittedName>
        <fullName evidence="4">Fumarylacetoacetate hydrolase</fullName>
    </submittedName>
</protein>
<evidence type="ECO:0000259" key="3">
    <source>
        <dbReference type="Pfam" id="PF01557"/>
    </source>
</evidence>
<dbReference type="PANTHER" id="PTHR42796:SF7">
    <property type="entry name" value="2-DEHYDRO-3-DEOXY-D-ARABINONATE DEHYDRATASE"/>
    <property type="match status" value="1"/>
</dbReference>
<gene>
    <name evidence="4" type="ORF">C6569_11735</name>
</gene>
<dbReference type="Gene3D" id="3.90.850.10">
    <property type="entry name" value="Fumarylacetoacetase-like, C-terminal domain"/>
    <property type="match status" value="1"/>
</dbReference>
<dbReference type="SUPFAM" id="SSF56529">
    <property type="entry name" value="FAH"/>
    <property type="match status" value="1"/>
</dbReference>
<dbReference type="RefSeq" id="WP_106749025.1">
    <property type="nucleotide sequence ID" value="NZ_CP027668.1"/>
</dbReference>
<organism evidence="4 5">
    <name type="scientific">Phreatobacter cathodiphilus</name>
    <dbReference type="NCBI Taxonomy" id="1868589"/>
    <lineage>
        <taxon>Bacteria</taxon>
        <taxon>Pseudomonadati</taxon>
        <taxon>Pseudomonadota</taxon>
        <taxon>Alphaproteobacteria</taxon>
        <taxon>Hyphomicrobiales</taxon>
        <taxon>Phreatobacteraceae</taxon>
        <taxon>Phreatobacter</taxon>
    </lineage>
</organism>
<evidence type="ECO:0000256" key="1">
    <source>
        <dbReference type="ARBA" id="ARBA00010211"/>
    </source>
</evidence>
<name>A0A2S0NBY4_9HYPH</name>
<proteinExistence type="inferred from homology"/>
<evidence type="ECO:0000256" key="2">
    <source>
        <dbReference type="ARBA" id="ARBA00022723"/>
    </source>
</evidence>
<keyword evidence="5" id="KW-1185">Reference proteome</keyword>
<dbReference type="InterPro" id="IPR036663">
    <property type="entry name" value="Fumarylacetoacetase_C_sf"/>
</dbReference>
<dbReference type="KEGG" id="phr:C6569_11735"/>
<sequence>MTALALSAATTLPADGTAGTLVGRVFRPGLGPSVVAIRAEGVFDLTSAFPTTADLFDTADPAKAVAATAGERIGDLATLLANTPPDGRDASRPFFLSPVDLQAVKAAGVTFAISMVERVIEEQAKGVPERAAAIREEIGAIIGGELKGLKPGSPEAAALKKHLQERGLWSQYLEVGIGPDAEIFTKAPVLSSVGTGADVGIHPISTWNNPEPEVVLVIASTGRIVGATLGNDVNLRDVEGRSALLLGKAKDNNASAALGPFVRLFDGTFGIDHVRSMKIALTVTGEDGFVLDGRSDMAAISRDVEDLARQAIGPHHQYPDGLVLYCGTLFAPIKDRGEAGKGFTHRLGDIVTIASDGLGSLTNRVRLSTECPPWTEGIRSLMASLSRRRA</sequence>
<feature type="domain" description="Fumarylacetoacetase-like C-terminal" evidence="3">
    <location>
        <begin position="160"/>
        <end position="366"/>
    </location>
</feature>
<dbReference type="EMBL" id="CP027668">
    <property type="protein sequence ID" value="AVO45684.1"/>
    <property type="molecule type" value="Genomic_DNA"/>
</dbReference>
<reference evidence="4 5" key="1">
    <citation type="submission" date="2018-03" db="EMBL/GenBank/DDBJ databases">
        <title>Genome sequencing of Phreatobacter sp.</title>
        <authorList>
            <person name="Kim S.-J."/>
            <person name="Heo J."/>
            <person name="Kwon S.-W."/>
        </authorList>
    </citation>
    <scope>NUCLEOTIDE SEQUENCE [LARGE SCALE GENOMIC DNA]</scope>
    <source>
        <strain evidence="4 5">S-12</strain>
    </source>
</reference>
<keyword evidence="4" id="KW-0378">Hydrolase</keyword>
<dbReference type="Proteomes" id="UP000237889">
    <property type="component" value="Chromosome"/>
</dbReference>
<evidence type="ECO:0000313" key="5">
    <source>
        <dbReference type="Proteomes" id="UP000237889"/>
    </source>
</evidence>
<evidence type="ECO:0000313" key="4">
    <source>
        <dbReference type="EMBL" id="AVO45684.1"/>
    </source>
</evidence>
<dbReference type="InterPro" id="IPR011234">
    <property type="entry name" value="Fumarylacetoacetase-like_C"/>
</dbReference>
<comment type="similarity">
    <text evidence="1">Belongs to the FAH family.</text>
</comment>
<dbReference type="InterPro" id="IPR051121">
    <property type="entry name" value="FAH"/>
</dbReference>